<dbReference type="Proteomes" id="UP001491310">
    <property type="component" value="Unassembled WGS sequence"/>
</dbReference>
<protein>
    <submittedName>
        <fullName evidence="2">Uncharacterized protein</fullName>
    </submittedName>
</protein>
<gene>
    <name evidence="2" type="ORF">WJX75_000989</name>
</gene>
<evidence type="ECO:0000313" key="2">
    <source>
        <dbReference type="EMBL" id="KAK9904707.1"/>
    </source>
</evidence>
<accession>A0ABR2YG34</accession>
<evidence type="ECO:0000313" key="3">
    <source>
        <dbReference type="Proteomes" id="UP001491310"/>
    </source>
</evidence>
<feature type="coiled-coil region" evidence="1">
    <location>
        <begin position="42"/>
        <end position="111"/>
    </location>
</feature>
<evidence type="ECO:0000256" key="1">
    <source>
        <dbReference type="SAM" id="Coils"/>
    </source>
</evidence>
<sequence length="127" mass="13898">MARVVATIAGVSGASVGIYSAIAYSAVYSVDQETAAELDGRITEAEKSLTNLRTLRQTAQQRLEEDQQSIEGARSSVRGLQQDIEQELSAMKVAEQNAQAARQRADAARKDVNPLNHPIVQRYLQQK</sequence>
<reference evidence="2 3" key="1">
    <citation type="journal article" date="2024" name="Nat. Commun.">
        <title>Phylogenomics reveals the evolutionary origins of lichenization in chlorophyte algae.</title>
        <authorList>
            <person name="Puginier C."/>
            <person name="Libourel C."/>
            <person name="Otte J."/>
            <person name="Skaloud P."/>
            <person name="Haon M."/>
            <person name="Grisel S."/>
            <person name="Petersen M."/>
            <person name="Berrin J.G."/>
            <person name="Delaux P.M."/>
            <person name="Dal Grande F."/>
            <person name="Keller J."/>
        </authorList>
    </citation>
    <scope>NUCLEOTIDE SEQUENCE [LARGE SCALE GENOMIC DNA]</scope>
    <source>
        <strain evidence="2 3">SAG 216-7</strain>
    </source>
</reference>
<comment type="caution">
    <text evidence="2">The sequence shown here is derived from an EMBL/GenBank/DDBJ whole genome shotgun (WGS) entry which is preliminary data.</text>
</comment>
<dbReference type="EMBL" id="JALJOT010000012">
    <property type="protein sequence ID" value="KAK9904707.1"/>
    <property type="molecule type" value="Genomic_DNA"/>
</dbReference>
<keyword evidence="1" id="KW-0175">Coiled coil</keyword>
<organism evidence="2 3">
    <name type="scientific">Coccomyxa subellipsoidea</name>
    <dbReference type="NCBI Taxonomy" id="248742"/>
    <lineage>
        <taxon>Eukaryota</taxon>
        <taxon>Viridiplantae</taxon>
        <taxon>Chlorophyta</taxon>
        <taxon>core chlorophytes</taxon>
        <taxon>Trebouxiophyceae</taxon>
        <taxon>Trebouxiophyceae incertae sedis</taxon>
        <taxon>Coccomyxaceae</taxon>
        <taxon>Coccomyxa</taxon>
    </lineage>
</organism>
<proteinExistence type="predicted"/>
<name>A0ABR2YG34_9CHLO</name>
<keyword evidence="3" id="KW-1185">Reference proteome</keyword>